<protein>
    <submittedName>
        <fullName evidence="1">Uncharacterized protein</fullName>
    </submittedName>
</protein>
<dbReference type="InterPro" id="IPR033615">
    <property type="entry name" value="EOLA1/EOLA2"/>
</dbReference>
<accession>A0A5N3V5X0</accession>
<comment type="caution">
    <text evidence="1">The sequence shown here is derived from an EMBL/GenBank/DDBJ whole genome shotgun (WGS) entry which is preliminary data.</text>
</comment>
<keyword evidence="2" id="KW-1185">Reference proteome</keyword>
<dbReference type="EMBL" id="VCEA01000003">
    <property type="protein sequence ID" value="KAB0344567.1"/>
    <property type="molecule type" value="Genomic_DNA"/>
</dbReference>
<gene>
    <name evidence="1" type="ORF">FD754_021493</name>
</gene>
<proteinExistence type="predicted"/>
<sequence>MKFGCLSFGQPYVGITLNSVKTLEMWWRPVLCGHWHCTLVVHITQWDWENSAWWEMLEQRLGMISSQIQTLLQDWDKFSSRLIAGLLPDLQQKYMTVLTNPRWLLQPIAGAGRTSSRWTSSST</sequence>
<dbReference type="AlphaFoldDB" id="A0A5N3V5X0"/>
<reference evidence="1 2" key="1">
    <citation type="submission" date="2019-06" db="EMBL/GenBank/DDBJ databases">
        <title>Discovery of a novel chromosome fission-fusion reversal in muntjac.</title>
        <authorList>
            <person name="Mudd A.B."/>
            <person name="Bredeson J.V."/>
            <person name="Baum R."/>
            <person name="Hockemeyer D."/>
            <person name="Rokhsar D.S."/>
        </authorList>
    </citation>
    <scope>NUCLEOTIDE SEQUENCE [LARGE SCALE GENOMIC DNA]</scope>
    <source>
        <strain evidence="1">UTSW_UCB_Mm</strain>
        <tissue evidence="1">Fibroblast cell line</tissue>
    </source>
</reference>
<dbReference type="Proteomes" id="UP000326458">
    <property type="component" value="Unassembled WGS sequence"/>
</dbReference>
<dbReference type="PANTHER" id="PTHR31666">
    <property type="entry name" value="PROTEIN CXORF40A-RELATED"/>
    <property type="match status" value="1"/>
</dbReference>
<name>A0A5N3V5X0_MUNMU</name>
<evidence type="ECO:0000313" key="1">
    <source>
        <dbReference type="EMBL" id="KAB0344567.1"/>
    </source>
</evidence>
<evidence type="ECO:0000313" key="2">
    <source>
        <dbReference type="Proteomes" id="UP000326458"/>
    </source>
</evidence>
<dbReference type="PANTHER" id="PTHR31666:SF0">
    <property type="entry name" value="PROTEIN EOLA1-RELATED"/>
    <property type="match status" value="1"/>
</dbReference>
<organism evidence="1 2">
    <name type="scientific">Muntiacus muntjak</name>
    <name type="common">Barking deer</name>
    <name type="synonym">Indian muntjac</name>
    <dbReference type="NCBI Taxonomy" id="9888"/>
    <lineage>
        <taxon>Eukaryota</taxon>
        <taxon>Metazoa</taxon>
        <taxon>Chordata</taxon>
        <taxon>Craniata</taxon>
        <taxon>Vertebrata</taxon>
        <taxon>Euteleostomi</taxon>
        <taxon>Mammalia</taxon>
        <taxon>Eutheria</taxon>
        <taxon>Laurasiatheria</taxon>
        <taxon>Artiodactyla</taxon>
        <taxon>Ruminantia</taxon>
        <taxon>Pecora</taxon>
        <taxon>Cervidae</taxon>
        <taxon>Muntiacinae</taxon>
        <taxon>Muntiacus</taxon>
    </lineage>
</organism>